<dbReference type="AlphaFoldDB" id="A0A0B6TSD9"/>
<feature type="binding site" evidence="14">
    <location>
        <position position="81"/>
    </location>
    <ligand>
        <name>Zn(2+)</name>
        <dbReference type="ChEBI" id="CHEBI:29105"/>
        <note>catalytic</note>
    </ligand>
</feature>
<comment type="catalytic activity">
    <reaction evidence="11 15">
        <text>cytidine + H2O + H(+) = uridine + NH4(+)</text>
        <dbReference type="Rhea" id="RHEA:16069"/>
        <dbReference type="ChEBI" id="CHEBI:15377"/>
        <dbReference type="ChEBI" id="CHEBI:15378"/>
        <dbReference type="ChEBI" id="CHEBI:16704"/>
        <dbReference type="ChEBI" id="CHEBI:17562"/>
        <dbReference type="ChEBI" id="CHEBI:28938"/>
        <dbReference type="EC" id="3.5.4.5"/>
    </reaction>
</comment>
<feature type="binding site" evidence="14">
    <location>
        <position position="49"/>
    </location>
    <ligand>
        <name>Zn(2+)</name>
        <dbReference type="ChEBI" id="CHEBI:29105"/>
        <note>catalytic</note>
    </ligand>
</feature>
<feature type="domain" description="CMP/dCMP-type deaminase" evidence="16">
    <location>
        <begin position="1"/>
        <end position="120"/>
    </location>
</feature>
<feature type="binding site" evidence="14">
    <location>
        <position position="84"/>
    </location>
    <ligand>
        <name>Zn(2+)</name>
        <dbReference type="ChEBI" id="CHEBI:29105"/>
        <note>catalytic</note>
    </ligand>
</feature>
<evidence type="ECO:0000256" key="10">
    <source>
        <dbReference type="ARBA" id="ARBA00049252"/>
    </source>
</evidence>
<evidence type="ECO:0000256" key="3">
    <source>
        <dbReference type="ARBA" id="ARBA00006576"/>
    </source>
</evidence>
<dbReference type="CDD" id="cd01283">
    <property type="entry name" value="cytidine_deaminase"/>
    <property type="match status" value="1"/>
</dbReference>
<dbReference type="FunFam" id="3.40.140.10:FF:000008">
    <property type="entry name" value="Cytidine deaminase"/>
    <property type="match status" value="1"/>
</dbReference>
<keyword evidence="18" id="KW-1185">Reference proteome</keyword>
<dbReference type="HOGENOM" id="CLU_097262_1_2_11"/>
<dbReference type="GO" id="GO:0005829">
    <property type="term" value="C:cytosol"/>
    <property type="evidence" value="ECO:0007669"/>
    <property type="project" value="TreeGrafter"/>
</dbReference>
<evidence type="ECO:0000256" key="12">
    <source>
        <dbReference type="ARBA" id="ARBA00056327"/>
    </source>
</evidence>
<keyword evidence="7 15" id="KW-0378">Hydrolase</keyword>
<comment type="function">
    <text evidence="12">Recycles cytidine and 2-deoxycytidine for uridine and 2-deoxyuridine synthesis, respectively. Catalyzes the hydrolytic deamination of cytidine and 2-deoxycytidine to form, respectively, uridine and 2-deoxyuridine.</text>
</comment>
<evidence type="ECO:0000259" key="16">
    <source>
        <dbReference type="PROSITE" id="PS51747"/>
    </source>
</evidence>
<evidence type="ECO:0000256" key="15">
    <source>
        <dbReference type="RuleBase" id="RU364006"/>
    </source>
</evidence>
<dbReference type="Gene3D" id="3.40.140.10">
    <property type="entry name" value="Cytidine Deaminase, domain 2"/>
    <property type="match status" value="1"/>
</dbReference>
<keyword evidence="6 14" id="KW-0479">Metal-binding</keyword>
<comment type="cofactor">
    <cofactor evidence="1 14 15">
        <name>Zn(2+)</name>
        <dbReference type="ChEBI" id="CHEBI:29105"/>
    </cofactor>
</comment>
<evidence type="ECO:0000256" key="14">
    <source>
        <dbReference type="PIRSR" id="PIRSR606262-3"/>
    </source>
</evidence>
<dbReference type="SUPFAM" id="SSF53927">
    <property type="entry name" value="Cytidine deaminase-like"/>
    <property type="match status" value="1"/>
</dbReference>
<evidence type="ECO:0000256" key="5">
    <source>
        <dbReference type="ARBA" id="ARBA00018266"/>
    </source>
</evidence>
<organism evidence="17 18">
    <name type="scientific">Corynebacterium marinum DSM 44953</name>
    <dbReference type="NCBI Taxonomy" id="1224162"/>
    <lineage>
        <taxon>Bacteria</taxon>
        <taxon>Bacillati</taxon>
        <taxon>Actinomycetota</taxon>
        <taxon>Actinomycetes</taxon>
        <taxon>Mycobacteriales</taxon>
        <taxon>Corynebacteriaceae</taxon>
        <taxon>Corynebacterium</taxon>
    </lineage>
</organism>
<dbReference type="GO" id="GO:0004126">
    <property type="term" value="F:cytidine deaminase activity"/>
    <property type="evidence" value="ECO:0007669"/>
    <property type="project" value="UniProtKB-UniRule"/>
</dbReference>
<dbReference type="NCBIfam" id="NF004064">
    <property type="entry name" value="PRK05578.1"/>
    <property type="match status" value="1"/>
</dbReference>
<dbReference type="GO" id="GO:0072527">
    <property type="term" value="P:pyrimidine-containing compound metabolic process"/>
    <property type="evidence" value="ECO:0007669"/>
    <property type="project" value="UniProtKB-ARBA"/>
</dbReference>
<evidence type="ECO:0000256" key="9">
    <source>
        <dbReference type="ARBA" id="ARBA00032005"/>
    </source>
</evidence>
<dbReference type="PANTHER" id="PTHR11644">
    <property type="entry name" value="CYTIDINE DEAMINASE"/>
    <property type="match status" value="1"/>
</dbReference>
<dbReference type="GO" id="GO:0008270">
    <property type="term" value="F:zinc ion binding"/>
    <property type="evidence" value="ECO:0007669"/>
    <property type="project" value="UniProtKB-UniRule"/>
</dbReference>
<dbReference type="KEGG" id="cmq:B840_07930"/>
<dbReference type="Proteomes" id="UP000031928">
    <property type="component" value="Chromosome"/>
</dbReference>
<comment type="similarity">
    <text evidence="3 15">Belongs to the cytidine and deoxycytidylate deaminase family.</text>
</comment>
<evidence type="ECO:0000256" key="13">
    <source>
        <dbReference type="PIRSR" id="PIRSR606262-1"/>
    </source>
</evidence>
<dbReference type="InterPro" id="IPR016192">
    <property type="entry name" value="APOBEC/CMP_deaminase_Zn-bd"/>
</dbReference>
<dbReference type="RefSeq" id="WP_042621690.1">
    <property type="nucleotide sequence ID" value="NZ_CP007790.1"/>
</dbReference>
<evidence type="ECO:0000256" key="8">
    <source>
        <dbReference type="ARBA" id="ARBA00022833"/>
    </source>
</evidence>
<evidence type="ECO:0000256" key="1">
    <source>
        <dbReference type="ARBA" id="ARBA00001947"/>
    </source>
</evidence>
<dbReference type="EMBL" id="CP007790">
    <property type="protein sequence ID" value="AJK69184.1"/>
    <property type="molecule type" value="Genomic_DNA"/>
</dbReference>
<evidence type="ECO:0000256" key="6">
    <source>
        <dbReference type="ARBA" id="ARBA00022723"/>
    </source>
</evidence>
<evidence type="ECO:0000313" key="17">
    <source>
        <dbReference type="EMBL" id="AJK69184.1"/>
    </source>
</evidence>
<reference evidence="17 18" key="1">
    <citation type="submission" date="2014-05" db="EMBL/GenBank/DDBJ databases">
        <title>Complete genome sequence of Corynebacterium marinum DSM 44953.</title>
        <authorList>
            <person name="Schaffert L."/>
            <person name="Albersmeier A."/>
            <person name="Kalinowski J."/>
            <person name="Ruckert C."/>
        </authorList>
    </citation>
    <scope>NUCLEOTIDE SEQUENCE [LARGE SCALE GENOMIC DNA]</scope>
    <source>
        <strain evidence="17 18">DSM 44953</strain>
    </source>
</reference>
<sequence length="130" mass="13489">MLLDAARTAAAHAYAPYSGFQVGAALRTTTGEVFTGCNVENASFGETICAERNAVTTMVAAGHREIDTIAVTGSTDPCWPCGACRQVLAEFGCRRVVVAGPDGAVEVDFADLLPHSFALKTAKTPPDGRG</sequence>
<accession>A0A0B6TSD9</accession>
<dbReference type="Pfam" id="PF00383">
    <property type="entry name" value="dCMP_cyt_deam_1"/>
    <property type="match status" value="1"/>
</dbReference>
<dbReference type="InterPro" id="IPR016193">
    <property type="entry name" value="Cytidine_deaminase-like"/>
</dbReference>
<dbReference type="GO" id="GO:0042802">
    <property type="term" value="F:identical protein binding"/>
    <property type="evidence" value="ECO:0007669"/>
    <property type="project" value="UniProtKB-ARBA"/>
</dbReference>
<evidence type="ECO:0000313" key="18">
    <source>
        <dbReference type="Proteomes" id="UP000031928"/>
    </source>
</evidence>
<dbReference type="NCBIfam" id="TIGR01354">
    <property type="entry name" value="cyt_deam_tetra"/>
    <property type="match status" value="1"/>
</dbReference>
<dbReference type="InterPro" id="IPR050202">
    <property type="entry name" value="Cyt/Deoxycyt_deaminase"/>
</dbReference>
<dbReference type="PROSITE" id="PS00903">
    <property type="entry name" value="CYT_DCMP_DEAMINASES_1"/>
    <property type="match status" value="1"/>
</dbReference>
<proteinExistence type="inferred from homology"/>
<dbReference type="EC" id="3.5.4.5" evidence="4 15"/>
<gene>
    <name evidence="17" type="ORF">B840_07930</name>
</gene>
<protein>
    <recommendedName>
        <fullName evidence="5 15">Cytidine deaminase</fullName>
        <ecNumber evidence="4 15">3.5.4.5</ecNumber>
    </recommendedName>
    <alternativeName>
        <fullName evidence="9 15">Cytidine aminohydrolase</fullName>
    </alternativeName>
</protein>
<dbReference type="STRING" id="1224162.B840_07930"/>
<evidence type="ECO:0000256" key="2">
    <source>
        <dbReference type="ARBA" id="ARBA00003949"/>
    </source>
</evidence>
<evidence type="ECO:0000256" key="7">
    <source>
        <dbReference type="ARBA" id="ARBA00022801"/>
    </source>
</evidence>
<dbReference type="InterPro" id="IPR002125">
    <property type="entry name" value="CMP_dCMP_dom"/>
</dbReference>
<dbReference type="PROSITE" id="PS51747">
    <property type="entry name" value="CYT_DCMP_DEAMINASES_2"/>
    <property type="match status" value="1"/>
</dbReference>
<comment type="function">
    <text evidence="2 15">This enzyme scavenges exogenous and endogenous cytidine and 2'-deoxycytidine for UMP synthesis.</text>
</comment>
<evidence type="ECO:0000256" key="4">
    <source>
        <dbReference type="ARBA" id="ARBA00012783"/>
    </source>
</evidence>
<dbReference type="PANTHER" id="PTHR11644:SF2">
    <property type="entry name" value="CYTIDINE DEAMINASE"/>
    <property type="match status" value="1"/>
</dbReference>
<dbReference type="InterPro" id="IPR006262">
    <property type="entry name" value="Cyt_deam_tetra"/>
</dbReference>
<evidence type="ECO:0000256" key="11">
    <source>
        <dbReference type="ARBA" id="ARBA00049558"/>
    </source>
</evidence>
<name>A0A0B6TSD9_9CORY</name>
<keyword evidence="8 14" id="KW-0862">Zinc</keyword>
<dbReference type="GO" id="GO:0055086">
    <property type="term" value="P:nucleobase-containing small molecule metabolic process"/>
    <property type="evidence" value="ECO:0007669"/>
    <property type="project" value="UniProtKB-ARBA"/>
</dbReference>
<comment type="catalytic activity">
    <reaction evidence="10 15">
        <text>2'-deoxycytidine + H2O + H(+) = 2'-deoxyuridine + NH4(+)</text>
        <dbReference type="Rhea" id="RHEA:13433"/>
        <dbReference type="ChEBI" id="CHEBI:15377"/>
        <dbReference type="ChEBI" id="CHEBI:15378"/>
        <dbReference type="ChEBI" id="CHEBI:15698"/>
        <dbReference type="ChEBI" id="CHEBI:16450"/>
        <dbReference type="ChEBI" id="CHEBI:28938"/>
        <dbReference type="EC" id="3.5.4.5"/>
    </reaction>
</comment>
<feature type="active site" description="Proton donor" evidence="13">
    <location>
        <position position="51"/>
    </location>
</feature>